<dbReference type="PANTHER" id="PTHR45631:SF124">
    <property type="entry name" value="LEUCINE-RICH REPEAT PROTEIN KINASE FAMILY PROTEIN"/>
    <property type="match status" value="1"/>
</dbReference>
<dbReference type="InterPro" id="IPR017441">
    <property type="entry name" value="Protein_kinase_ATP_BS"/>
</dbReference>
<keyword evidence="4" id="KW-0433">Leucine-rich repeat</keyword>
<proteinExistence type="predicted"/>
<keyword evidence="13" id="KW-0472">Membrane</keyword>
<evidence type="ECO:0000256" key="10">
    <source>
        <dbReference type="ARBA" id="ARBA00022777"/>
    </source>
</evidence>
<reference evidence="20" key="1">
    <citation type="submission" date="2018-11" db="EMBL/GenBank/DDBJ databases">
        <authorList>
            <consortium name="Genoscope - CEA"/>
            <person name="William W."/>
        </authorList>
    </citation>
    <scope>NUCLEOTIDE SEQUENCE</scope>
</reference>
<evidence type="ECO:0000259" key="19">
    <source>
        <dbReference type="PROSITE" id="PS50011"/>
    </source>
</evidence>
<comment type="subcellular location">
    <subcellularLocation>
        <location evidence="1">Membrane</location>
        <topology evidence="1">Single-pass membrane protein</topology>
    </subcellularLocation>
</comment>
<evidence type="ECO:0000313" key="20">
    <source>
        <dbReference type="EMBL" id="VDD07849.1"/>
    </source>
</evidence>
<dbReference type="Pfam" id="PF07714">
    <property type="entry name" value="PK_Tyr_Ser-Thr"/>
    <property type="match status" value="1"/>
</dbReference>
<comment type="catalytic activity">
    <reaction evidence="15">
        <text>L-threonyl-[protein] + ATP = O-phospho-L-threonyl-[protein] + ADP + H(+)</text>
        <dbReference type="Rhea" id="RHEA:46608"/>
        <dbReference type="Rhea" id="RHEA-COMP:11060"/>
        <dbReference type="Rhea" id="RHEA-COMP:11605"/>
        <dbReference type="ChEBI" id="CHEBI:15378"/>
        <dbReference type="ChEBI" id="CHEBI:30013"/>
        <dbReference type="ChEBI" id="CHEBI:30616"/>
        <dbReference type="ChEBI" id="CHEBI:61977"/>
        <dbReference type="ChEBI" id="CHEBI:456216"/>
        <dbReference type="EC" id="2.7.11.1"/>
    </reaction>
</comment>
<keyword evidence="10" id="KW-0418">Kinase</keyword>
<keyword evidence="9 17" id="KW-0547">Nucleotide-binding</keyword>
<dbReference type="AlphaFoldDB" id="A0A3P6CK14"/>
<dbReference type="InterPro" id="IPR008271">
    <property type="entry name" value="Ser/Thr_kinase_AS"/>
</dbReference>
<dbReference type="InterPro" id="IPR001611">
    <property type="entry name" value="Leu-rich_rpt"/>
</dbReference>
<dbReference type="PROSITE" id="PS00108">
    <property type="entry name" value="PROTEIN_KINASE_ST"/>
    <property type="match status" value="1"/>
</dbReference>
<evidence type="ECO:0000256" key="2">
    <source>
        <dbReference type="ARBA" id="ARBA00012513"/>
    </source>
</evidence>
<organism evidence="20">
    <name type="scientific">Brassica oleracea</name>
    <name type="common">Wild cabbage</name>
    <dbReference type="NCBI Taxonomy" id="3712"/>
    <lineage>
        <taxon>Eukaryota</taxon>
        <taxon>Viridiplantae</taxon>
        <taxon>Streptophyta</taxon>
        <taxon>Embryophyta</taxon>
        <taxon>Tracheophyta</taxon>
        <taxon>Spermatophyta</taxon>
        <taxon>Magnoliopsida</taxon>
        <taxon>eudicotyledons</taxon>
        <taxon>Gunneridae</taxon>
        <taxon>Pentapetalae</taxon>
        <taxon>rosids</taxon>
        <taxon>malvids</taxon>
        <taxon>Brassicales</taxon>
        <taxon>Brassicaceae</taxon>
        <taxon>Brassiceae</taxon>
        <taxon>Brassica</taxon>
    </lineage>
</organism>
<comment type="catalytic activity">
    <reaction evidence="16">
        <text>L-seryl-[protein] + ATP = O-phospho-L-seryl-[protein] + ADP + H(+)</text>
        <dbReference type="Rhea" id="RHEA:17989"/>
        <dbReference type="Rhea" id="RHEA-COMP:9863"/>
        <dbReference type="Rhea" id="RHEA-COMP:11604"/>
        <dbReference type="ChEBI" id="CHEBI:15378"/>
        <dbReference type="ChEBI" id="CHEBI:29999"/>
        <dbReference type="ChEBI" id="CHEBI:30616"/>
        <dbReference type="ChEBI" id="CHEBI:83421"/>
        <dbReference type="ChEBI" id="CHEBI:456216"/>
        <dbReference type="EC" id="2.7.11.1"/>
    </reaction>
</comment>
<evidence type="ECO:0000256" key="16">
    <source>
        <dbReference type="ARBA" id="ARBA00048679"/>
    </source>
</evidence>
<dbReference type="FunFam" id="3.30.200.20:FF:000394">
    <property type="entry name" value="Leucine-rich repeat receptor-like protein kinase"/>
    <property type="match status" value="1"/>
</dbReference>
<dbReference type="PROSITE" id="PS00107">
    <property type="entry name" value="PROTEIN_KINASE_ATP"/>
    <property type="match status" value="1"/>
</dbReference>
<evidence type="ECO:0000256" key="3">
    <source>
        <dbReference type="ARBA" id="ARBA00022527"/>
    </source>
</evidence>
<dbReference type="Pfam" id="PF12819">
    <property type="entry name" value="Malectin_like"/>
    <property type="match status" value="1"/>
</dbReference>
<evidence type="ECO:0000256" key="4">
    <source>
        <dbReference type="ARBA" id="ARBA00022614"/>
    </source>
</evidence>
<evidence type="ECO:0000256" key="18">
    <source>
        <dbReference type="SAM" id="SignalP"/>
    </source>
</evidence>
<feature type="binding site" evidence="17">
    <location>
        <position position="607"/>
    </location>
    <ligand>
        <name>ATP</name>
        <dbReference type="ChEBI" id="CHEBI:30616"/>
    </ligand>
</feature>
<evidence type="ECO:0000256" key="6">
    <source>
        <dbReference type="ARBA" id="ARBA00022692"/>
    </source>
</evidence>
<dbReference type="GO" id="GO:0016020">
    <property type="term" value="C:membrane"/>
    <property type="evidence" value="ECO:0007669"/>
    <property type="project" value="UniProtKB-SubCell"/>
</dbReference>
<dbReference type="SUPFAM" id="SSF56112">
    <property type="entry name" value="Protein kinase-like (PK-like)"/>
    <property type="match status" value="1"/>
</dbReference>
<evidence type="ECO:0000256" key="13">
    <source>
        <dbReference type="ARBA" id="ARBA00023136"/>
    </source>
</evidence>
<keyword evidence="3" id="KW-0723">Serine/threonine-protein kinase</keyword>
<dbReference type="PANTHER" id="PTHR45631">
    <property type="entry name" value="OS07G0107800 PROTEIN-RELATED"/>
    <property type="match status" value="1"/>
</dbReference>
<evidence type="ECO:0000256" key="12">
    <source>
        <dbReference type="ARBA" id="ARBA00022989"/>
    </source>
</evidence>
<evidence type="ECO:0000256" key="5">
    <source>
        <dbReference type="ARBA" id="ARBA00022679"/>
    </source>
</evidence>
<dbReference type="EMBL" id="LR031873">
    <property type="protein sequence ID" value="VDD07849.1"/>
    <property type="molecule type" value="Genomic_DNA"/>
</dbReference>
<feature type="chain" id="PRO_5018191319" description="non-specific serine/threonine protein kinase" evidence="18">
    <location>
        <begin position="26"/>
        <end position="800"/>
    </location>
</feature>
<dbReference type="GO" id="GO:0004674">
    <property type="term" value="F:protein serine/threonine kinase activity"/>
    <property type="evidence" value="ECO:0007669"/>
    <property type="project" value="UniProtKB-KW"/>
</dbReference>
<keyword evidence="5" id="KW-0808">Transferase</keyword>
<protein>
    <recommendedName>
        <fullName evidence="2">non-specific serine/threonine protein kinase</fullName>
        <ecNumber evidence="2">2.7.11.1</ecNumber>
    </recommendedName>
</protein>
<evidence type="ECO:0000256" key="17">
    <source>
        <dbReference type="PROSITE-ProRule" id="PRU10141"/>
    </source>
</evidence>
<dbReference type="Gene3D" id="1.10.510.10">
    <property type="entry name" value="Transferase(Phosphotransferase) domain 1"/>
    <property type="match status" value="1"/>
</dbReference>
<evidence type="ECO:0000256" key="9">
    <source>
        <dbReference type="ARBA" id="ARBA00022741"/>
    </source>
</evidence>
<evidence type="ECO:0000256" key="14">
    <source>
        <dbReference type="ARBA" id="ARBA00023170"/>
    </source>
</evidence>
<feature type="signal peptide" evidence="18">
    <location>
        <begin position="1"/>
        <end position="25"/>
    </location>
</feature>
<dbReference type="GO" id="GO:0005524">
    <property type="term" value="F:ATP binding"/>
    <property type="evidence" value="ECO:0007669"/>
    <property type="project" value="UniProtKB-UniRule"/>
</dbReference>
<dbReference type="SMART" id="SM00220">
    <property type="entry name" value="S_TKc"/>
    <property type="match status" value="1"/>
</dbReference>
<name>A0A3P6CK14_BRAOL</name>
<sequence length="800" mass="90239">MTVRDNMKNHLLLAIIGTFAVIVGAQTQEGFISLDCGLPLDESPYNNSFNGLTFSSDSNFIQTEKIGKVDKDVFKRFAKQYGTMRYFPEGKRNCYSLDVKRGTNYDMVVSFLYGNYDGLNREPSFDLYLGSNKWARVDLGAGQMEQERRSYTKLKSNSLDICLVKTGETLPVISAIEIRPLGNDIYLTKSGSLALFFRDYYSTSEQIRYPDDVYDRVWFPFFHSGYKQITTNDLNISNTDTYKVPKTALVSAATPKNASEPLLITWTPRPSNAEVYLYMHFAEIEALEANQTREFNIILKGNFNHSGFSPPKLELRTLYTAAPVQCDSEGCNLQLVKTPNSTLPPLINAIEVYTVIEFPQVETSQNDVAAIKNIQATYQLREISWQGDPCLPRDFSWENLGCNYTDASTQPRITSLDLSKSRLTGSITPILQNLTQLQELDLSNNSLSGPIPTFLANMKSLSLLNLIGNNLTGSVPQALLDRKKGLIYIRILGKSREKERSHKRGRREKWEEEGLVVIKPRVRTLSVGILISIFAKYLPDLNTLPSTATVDGRHASQSESSFLSKKIRFTYAEVQEMTYNLERALGEGGFGVVYYGCVNGNQQVAVKLLSQSSSQVYKHFKAEVELLMRVHHINLVSLVGYCDEGENLALIYEYMPNGGLKQHLSGKHGRFSLSWENRVRIAVDAALGLEYLHTGCKPPIVHRDIKSTNILLDQHFQAKLADFGLSRSFPTGNETHVSTVVARTPGYLDPEYYQTNWLTEKSDIYSFGIVLLELISNRPIIQPSREKPHLVDWISFMITN</sequence>
<dbReference type="Pfam" id="PF13855">
    <property type="entry name" value="LRR_8"/>
    <property type="match status" value="1"/>
</dbReference>
<dbReference type="InterPro" id="IPR001245">
    <property type="entry name" value="Ser-Thr/Tyr_kinase_cat_dom"/>
</dbReference>
<keyword evidence="6" id="KW-0812">Transmembrane</keyword>
<dbReference type="PRINTS" id="PR00019">
    <property type="entry name" value="LEURICHRPT"/>
</dbReference>
<feature type="domain" description="Protein kinase" evidence="19">
    <location>
        <begin position="579"/>
        <end position="800"/>
    </location>
</feature>
<evidence type="ECO:0000256" key="8">
    <source>
        <dbReference type="ARBA" id="ARBA00022737"/>
    </source>
</evidence>
<dbReference type="FunFam" id="3.80.10.10:FF:000129">
    <property type="entry name" value="Leucine-rich repeat receptor-like kinase"/>
    <property type="match status" value="1"/>
</dbReference>
<dbReference type="PROSITE" id="PS50011">
    <property type="entry name" value="PROTEIN_KINASE_DOM"/>
    <property type="match status" value="1"/>
</dbReference>
<dbReference type="SUPFAM" id="SSF52058">
    <property type="entry name" value="L domain-like"/>
    <property type="match status" value="1"/>
</dbReference>
<dbReference type="EC" id="2.7.11.1" evidence="2"/>
<keyword evidence="7 18" id="KW-0732">Signal</keyword>
<evidence type="ECO:0000256" key="7">
    <source>
        <dbReference type="ARBA" id="ARBA00022729"/>
    </source>
</evidence>
<accession>A0A3P6CK14</accession>
<evidence type="ECO:0000256" key="15">
    <source>
        <dbReference type="ARBA" id="ARBA00047899"/>
    </source>
</evidence>
<dbReference type="InterPro" id="IPR024788">
    <property type="entry name" value="Malectin-like_Carb-bd_dom"/>
</dbReference>
<keyword evidence="12" id="KW-1133">Transmembrane helix</keyword>
<dbReference type="InterPro" id="IPR000719">
    <property type="entry name" value="Prot_kinase_dom"/>
</dbReference>
<keyword evidence="11 17" id="KW-0067">ATP-binding</keyword>
<dbReference type="Gene3D" id="3.30.200.20">
    <property type="entry name" value="Phosphorylase Kinase, domain 1"/>
    <property type="match status" value="1"/>
</dbReference>
<dbReference type="Gene3D" id="3.80.10.10">
    <property type="entry name" value="Ribonuclease Inhibitor"/>
    <property type="match status" value="1"/>
</dbReference>
<dbReference type="InterPro" id="IPR032675">
    <property type="entry name" value="LRR_dom_sf"/>
</dbReference>
<evidence type="ECO:0000256" key="1">
    <source>
        <dbReference type="ARBA" id="ARBA00004167"/>
    </source>
</evidence>
<dbReference type="CDD" id="cd14066">
    <property type="entry name" value="STKc_IRAK"/>
    <property type="match status" value="1"/>
</dbReference>
<evidence type="ECO:0000256" key="11">
    <source>
        <dbReference type="ARBA" id="ARBA00022840"/>
    </source>
</evidence>
<dbReference type="InterPro" id="IPR011009">
    <property type="entry name" value="Kinase-like_dom_sf"/>
</dbReference>
<gene>
    <name evidence="20" type="ORF">BOLC4T23716H</name>
</gene>
<keyword evidence="14" id="KW-0675">Receptor</keyword>
<keyword evidence="8" id="KW-0677">Repeat</keyword>